<keyword evidence="3" id="KW-0813">Transport</keyword>
<keyword evidence="5" id="KW-0574">Periplasm</keyword>
<dbReference type="PANTHER" id="PTHR30006">
    <property type="entry name" value="THIAMINE-BINDING PERIPLASMIC PROTEIN-RELATED"/>
    <property type="match status" value="1"/>
</dbReference>
<dbReference type="GO" id="GO:0030976">
    <property type="term" value="F:thiamine pyrophosphate binding"/>
    <property type="evidence" value="ECO:0007669"/>
    <property type="project" value="TreeGrafter"/>
</dbReference>
<evidence type="ECO:0000256" key="1">
    <source>
        <dbReference type="ARBA" id="ARBA00004418"/>
    </source>
</evidence>
<dbReference type="EMBL" id="JABXIY010000042">
    <property type="protein sequence ID" value="NVK98187.1"/>
    <property type="molecule type" value="Genomic_DNA"/>
</dbReference>
<dbReference type="SUPFAM" id="SSF53850">
    <property type="entry name" value="Periplasmic binding protein-like II"/>
    <property type="match status" value="1"/>
</dbReference>
<evidence type="ECO:0000256" key="4">
    <source>
        <dbReference type="ARBA" id="ARBA00022729"/>
    </source>
</evidence>
<comment type="similarity">
    <text evidence="2">Belongs to the bacterial solute-binding protein 1 family.</text>
</comment>
<evidence type="ECO:0000256" key="5">
    <source>
        <dbReference type="ARBA" id="ARBA00022764"/>
    </source>
</evidence>
<keyword evidence="4" id="KW-0732">Signal</keyword>
<dbReference type="RefSeq" id="WP_011048403.1">
    <property type="nucleotide sequence ID" value="NZ_CP076685.1"/>
</dbReference>
<dbReference type="PROSITE" id="PS51318">
    <property type="entry name" value="TAT"/>
    <property type="match status" value="1"/>
</dbReference>
<organism evidence="6 7">
    <name type="scientific">Ruegeria pomeroyi</name>
    <dbReference type="NCBI Taxonomy" id="89184"/>
    <lineage>
        <taxon>Bacteria</taxon>
        <taxon>Pseudomonadati</taxon>
        <taxon>Pseudomonadota</taxon>
        <taxon>Alphaproteobacteria</taxon>
        <taxon>Rhodobacterales</taxon>
        <taxon>Roseobacteraceae</taxon>
        <taxon>Ruegeria</taxon>
    </lineage>
</organism>
<dbReference type="Proteomes" id="UP000565723">
    <property type="component" value="Unassembled WGS sequence"/>
</dbReference>
<evidence type="ECO:0000313" key="7">
    <source>
        <dbReference type="Proteomes" id="UP000565723"/>
    </source>
</evidence>
<name>A0A850LKF0_9RHOB</name>
<dbReference type="InterPro" id="IPR006311">
    <property type="entry name" value="TAT_signal"/>
</dbReference>
<dbReference type="Pfam" id="PF13416">
    <property type="entry name" value="SBP_bac_8"/>
    <property type="match status" value="1"/>
</dbReference>
<dbReference type="Gene3D" id="3.40.190.10">
    <property type="entry name" value="Periplasmic binding protein-like II"/>
    <property type="match status" value="2"/>
</dbReference>
<comment type="subcellular location">
    <subcellularLocation>
        <location evidence="1">Periplasm</location>
    </subcellularLocation>
</comment>
<protein>
    <submittedName>
        <fullName evidence="6">Extracellular solute-binding protein</fullName>
    </submittedName>
</protein>
<dbReference type="GO" id="GO:0015888">
    <property type="term" value="P:thiamine transport"/>
    <property type="evidence" value="ECO:0007669"/>
    <property type="project" value="TreeGrafter"/>
</dbReference>
<evidence type="ECO:0000256" key="3">
    <source>
        <dbReference type="ARBA" id="ARBA00022448"/>
    </source>
</evidence>
<dbReference type="OMA" id="YVIAYDS"/>
<evidence type="ECO:0000313" key="6">
    <source>
        <dbReference type="EMBL" id="NVK98187.1"/>
    </source>
</evidence>
<comment type="caution">
    <text evidence="6">The sequence shown here is derived from an EMBL/GenBank/DDBJ whole genome shotgun (WGS) entry which is preliminary data.</text>
</comment>
<dbReference type="InterPro" id="IPR006059">
    <property type="entry name" value="SBP"/>
</dbReference>
<reference evidence="6 7" key="1">
    <citation type="journal article" date="2020" name="Proc. Natl. Acad. Sci. U.S.A.">
        <title>Ecological drivers of bacterial community assembly in synthetic phycospheres.</title>
        <authorList>
            <person name="Fu H."/>
            <person name="Uchimiya M."/>
            <person name="Gore J."/>
            <person name="Moran M.A."/>
        </authorList>
    </citation>
    <scope>NUCLEOTIDE SEQUENCE [LARGE SCALE GENOMIC DNA]</scope>
    <source>
        <strain evidence="6">HF-Din03</strain>
    </source>
</reference>
<dbReference type="GO" id="GO:0030975">
    <property type="term" value="F:thiamine binding"/>
    <property type="evidence" value="ECO:0007669"/>
    <property type="project" value="TreeGrafter"/>
</dbReference>
<sequence>MQDKQFMKEMLTESAHAYKEGRMDRRTFLALCGASGIAMNAVLAGDAQAAADHVVMWNWGGQSVECHGSAIGEAFTAATGKGVKFDTSGPLEGKIKEMVDSGNVTADVADADLFNAVSLGPTGHLEPIDYSIVSKDKTLPGYALEHGVSVILYGYAFVYDTEAYGDNPPKDWKDFFDTANFPGTRSLYKWANGSLEAALMADGVAGDALYPLDMERALNKIKSIKDDSIYWGSGSEVHSMVVNGEVTMAMIWQNRGRNIENDTDGRFKLVNNQAMAMPGAYIVPKGNPAGREAVMQFIATAQEVPAQLMLLDCLGMTPSNPAAFGEIPEDQQPYAITSAMNIDKIVYNDPTWWGENGGDAVNAFLEAIS</sequence>
<dbReference type="GO" id="GO:0030288">
    <property type="term" value="C:outer membrane-bounded periplasmic space"/>
    <property type="evidence" value="ECO:0007669"/>
    <property type="project" value="TreeGrafter"/>
</dbReference>
<dbReference type="AlphaFoldDB" id="A0A850LKF0"/>
<gene>
    <name evidence="6" type="ORF">HW564_14780</name>
</gene>
<evidence type="ECO:0000256" key="2">
    <source>
        <dbReference type="ARBA" id="ARBA00008520"/>
    </source>
</evidence>
<accession>A0A850LKF0</accession>
<proteinExistence type="inferred from homology"/>
<dbReference type="PANTHER" id="PTHR30006:SF3">
    <property type="entry name" value="THIAMINE-BINDING PERIPLASMIC PROTEIN"/>
    <property type="match status" value="1"/>
</dbReference>